<reference evidence="3 4" key="1">
    <citation type="journal article" date="2015" name="Genome Announc.">
        <title>Draft Genome Sequence and Gene Annotation of the Entomopathogenic Fungus Verticillium hemipterigenum.</title>
        <authorList>
            <person name="Horn F."/>
            <person name="Habel A."/>
            <person name="Scharf D.H."/>
            <person name="Dworschak J."/>
            <person name="Brakhage A.A."/>
            <person name="Guthke R."/>
            <person name="Hertweck C."/>
            <person name="Linde J."/>
        </authorList>
    </citation>
    <scope>NUCLEOTIDE SEQUENCE [LARGE SCALE GENOMIC DNA]</scope>
</reference>
<dbReference type="SUPFAM" id="SSF50630">
    <property type="entry name" value="Acid proteases"/>
    <property type="match status" value="1"/>
</dbReference>
<dbReference type="Gene3D" id="2.40.70.10">
    <property type="entry name" value="Acid Proteases"/>
    <property type="match status" value="2"/>
</dbReference>
<proteinExistence type="inferred from homology"/>
<name>A0A0A1T6T8_9HYPO</name>
<dbReference type="PROSITE" id="PS51767">
    <property type="entry name" value="PEPTIDASE_A1"/>
    <property type="match status" value="1"/>
</dbReference>
<gene>
    <name evidence="3" type="ORF">VHEMI08465</name>
</gene>
<dbReference type="GO" id="GO:0006508">
    <property type="term" value="P:proteolysis"/>
    <property type="evidence" value="ECO:0007669"/>
    <property type="project" value="InterPro"/>
</dbReference>
<sequence length="339" mass="37573">MAYGVDFWVGNPPQPATLLADTSSNLISFESSIDDVCTRGYCKDYGYYDNKTSSTSKWVAGGFTNGVNNNGYGSIVNDTLRVGGQQFPNMQFGVTEGHHASFPLNNQLAAILGLGARCATRQCDEQLTFIQQMYNNGYIGKRAFSVYLGSNEPDTVGNLLLGGIDLAKRKGKVYKLNMIDPLDSQVFSMPNIVGVRGYKLETGQITNQNFPAANNSTYSLLGTGSPRLYVPKDVFEAIVKYFRLPSTIDPKDTHYEIDCIWRKIQDAKLTVSFDSANVTIPLHTLPTKVGKKCFLDIGPWDGVLGDPFLRNVYVTFNYEDLTVEISQVQYTNHTNIVRI</sequence>
<protein>
    <recommendedName>
        <fullName evidence="2">Peptidase A1 domain-containing protein</fullName>
    </recommendedName>
</protein>
<dbReference type="GO" id="GO:0004190">
    <property type="term" value="F:aspartic-type endopeptidase activity"/>
    <property type="evidence" value="ECO:0007669"/>
    <property type="project" value="InterPro"/>
</dbReference>
<dbReference type="InterPro" id="IPR001461">
    <property type="entry name" value="Aspartic_peptidase_A1"/>
</dbReference>
<dbReference type="PANTHER" id="PTHR47966:SF51">
    <property type="entry name" value="BETA-SITE APP-CLEAVING ENZYME, ISOFORM A-RELATED"/>
    <property type="match status" value="1"/>
</dbReference>
<dbReference type="PANTHER" id="PTHR47966">
    <property type="entry name" value="BETA-SITE APP-CLEAVING ENZYME, ISOFORM A-RELATED"/>
    <property type="match status" value="1"/>
</dbReference>
<comment type="similarity">
    <text evidence="1">Belongs to the peptidase A1 family.</text>
</comment>
<evidence type="ECO:0000313" key="3">
    <source>
        <dbReference type="EMBL" id="CEJ92836.1"/>
    </source>
</evidence>
<accession>A0A0A1T6T8</accession>
<evidence type="ECO:0000259" key="2">
    <source>
        <dbReference type="PROSITE" id="PS51767"/>
    </source>
</evidence>
<dbReference type="EMBL" id="CDHN01000005">
    <property type="protein sequence ID" value="CEJ92836.1"/>
    <property type="molecule type" value="Genomic_DNA"/>
</dbReference>
<dbReference type="PRINTS" id="PR00792">
    <property type="entry name" value="PEPSIN"/>
</dbReference>
<organism evidence="3 4">
    <name type="scientific">[Torrubiella] hemipterigena</name>
    <dbReference type="NCBI Taxonomy" id="1531966"/>
    <lineage>
        <taxon>Eukaryota</taxon>
        <taxon>Fungi</taxon>
        <taxon>Dikarya</taxon>
        <taxon>Ascomycota</taxon>
        <taxon>Pezizomycotina</taxon>
        <taxon>Sordariomycetes</taxon>
        <taxon>Hypocreomycetidae</taxon>
        <taxon>Hypocreales</taxon>
        <taxon>Clavicipitaceae</taxon>
        <taxon>Clavicipitaceae incertae sedis</taxon>
        <taxon>'Torrubiella' clade</taxon>
    </lineage>
</organism>
<dbReference type="Proteomes" id="UP000039046">
    <property type="component" value="Unassembled WGS sequence"/>
</dbReference>
<dbReference type="STRING" id="1531966.A0A0A1T6T8"/>
<keyword evidence="4" id="KW-1185">Reference proteome</keyword>
<evidence type="ECO:0000313" key="4">
    <source>
        <dbReference type="Proteomes" id="UP000039046"/>
    </source>
</evidence>
<dbReference type="HOGENOM" id="CLU_013253_9_1_1"/>
<dbReference type="OrthoDB" id="771136at2759"/>
<dbReference type="InterPro" id="IPR021109">
    <property type="entry name" value="Peptidase_aspartic_dom_sf"/>
</dbReference>
<evidence type="ECO:0000256" key="1">
    <source>
        <dbReference type="ARBA" id="ARBA00007447"/>
    </source>
</evidence>
<dbReference type="Pfam" id="PF00026">
    <property type="entry name" value="Asp"/>
    <property type="match status" value="1"/>
</dbReference>
<feature type="domain" description="Peptidase A1" evidence="2">
    <location>
        <begin position="3"/>
        <end position="326"/>
    </location>
</feature>
<dbReference type="InterPro" id="IPR033121">
    <property type="entry name" value="PEPTIDASE_A1"/>
</dbReference>
<dbReference type="AlphaFoldDB" id="A0A0A1T6T8"/>